<sequence>MKLQYISDSQGVTIGVYIPITEWNALNADIEHEETDNVLQWHKDIVSDRLVSFKKNPEEAIDFDTAMDEIEKSL</sequence>
<protein>
    <recommendedName>
        <fullName evidence="3">Addiction module component</fullName>
    </recommendedName>
</protein>
<comment type="caution">
    <text evidence="1">The sequence shown here is derived from an EMBL/GenBank/DDBJ whole genome shotgun (WGS) entry which is preliminary data.</text>
</comment>
<reference evidence="1" key="1">
    <citation type="submission" date="2021-12" db="EMBL/GenBank/DDBJ databases">
        <title>Novel species in genus Dyadobacter.</title>
        <authorList>
            <person name="Ma C."/>
        </authorList>
    </citation>
    <scope>NUCLEOTIDE SEQUENCE</scope>
    <source>
        <strain evidence="1">LJ419</strain>
    </source>
</reference>
<proteinExistence type="predicted"/>
<organism evidence="1 2">
    <name type="scientific">Dyadobacter chenwenxiniae</name>
    <dbReference type="NCBI Taxonomy" id="2906456"/>
    <lineage>
        <taxon>Bacteria</taxon>
        <taxon>Pseudomonadati</taxon>
        <taxon>Bacteroidota</taxon>
        <taxon>Cytophagia</taxon>
        <taxon>Cytophagales</taxon>
        <taxon>Spirosomataceae</taxon>
        <taxon>Dyadobacter</taxon>
    </lineage>
</organism>
<dbReference type="RefSeq" id="WP_234657321.1">
    <property type="nucleotide sequence ID" value="NZ_CP094997.1"/>
</dbReference>
<evidence type="ECO:0008006" key="3">
    <source>
        <dbReference type="Google" id="ProtNLM"/>
    </source>
</evidence>
<name>A0A9X1PQ18_9BACT</name>
<dbReference type="Proteomes" id="UP001139000">
    <property type="component" value="Unassembled WGS sequence"/>
</dbReference>
<gene>
    <name evidence="1" type="ORF">LXM26_22910</name>
</gene>
<dbReference type="AlphaFoldDB" id="A0A9X1PQ18"/>
<keyword evidence="2" id="KW-1185">Reference proteome</keyword>
<accession>A0A9X1PQ18</accession>
<evidence type="ECO:0000313" key="1">
    <source>
        <dbReference type="EMBL" id="MCF0064385.1"/>
    </source>
</evidence>
<dbReference type="EMBL" id="JAJTTC010000007">
    <property type="protein sequence ID" value="MCF0064385.1"/>
    <property type="molecule type" value="Genomic_DNA"/>
</dbReference>
<evidence type="ECO:0000313" key="2">
    <source>
        <dbReference type="Proteomes" id="UP001139000"/>
    </source>
</evidence>